<proteinExistence type="predicted"/>
<dbReference type="KEGG" id="rpod:E0E05_03765"/>
<gene>
    <name evidence="1" type="ORF">E0E05_03765</name>
</gene>
<evidence type="ECO:0000313" key="2">
    <source>
        <dbReference type="Proteomes" id="UP000293719"/>
    </source>
</evidence>
<name>A0A4P6UZ68_9HYPH</name>
<dbReference type="AlphaFoldDB" id="A0A4P6UZ68"/>
<dbReference type="RefSeq" id="WP_131615507.1">
    <property type="nucleotide sequence ID" value="NZ_CP036532.1"/>
</dbReference>
<dbReference type="GeneID" id="90766404"/>
<evidence type="ECO:0000313" key="1">
    <source>
        <dbReference type="EMBL" id="QBK29793.1"/>
    </source>
</evidence>
<dbReference type="EMBL" id="CP036532">
    <property type="protein sequence ID" value="QBK29793.1"/>
    <property type="molecule type" value="Genomic_DNA"/>
</dbReference>
<accession>A0A4P6UZ68</accession>
<keyword evidence="2" id="KW-1185">Reference proteome</keyword>
<protein>
    <submittedName>
        <fullName evidence="1">Uncharacterized protein</fullName>
    </submittedName>
</protein>
<sequence>MKDILRERVQREVEILLLKQRWTSWELAKRIAAARSVNAPRRANGQKISAKAIDNLRNGKNCHENTIFQIAEFIAQASPFGMNIFFVDENLVECAKSYMSIMKRRHTDPGTMKSFSGCYSLASEDNRSILCDLLLDYVPEHNVHLMRAVLSFSYSFEYQRFFFDGFAIPTNGQLQLHMRNLENGVTIAMQFRAIDNRLREPKKWSHLNFSEEAGLGTIDFDSDVAFEKLVRFEKWLFKNWSKGRRPDREMMARDKPNDTGVVIYKNHNYDEKYLDLFDKGYNI</sequence>
<reference evidence="1 2" key="1">
    <citation type="journal article" date="2017" name="Int. J. Syst. Evol. Microbiol.">
        <title>Roseitalea porphyridii gen. nov., sp. nov., isolated from a red alga, and reclassification of Hoeflea suaedae Chung et al. 2013 as Pseudohoeflea suaedae gen. nov., comb. nov.</title>
        <authorList>
            <person name="Hyeon J.W."/>
            <person name="Jeong S.E."/>
            <person name="Baek K."/>
            <person name="Jeon C.O."/>
        </authorList>
    </citation>
    <scope>NUCLEOTIDE SEQUENCE [LARGE SCALE GENOMIC DNA]</scope>
    <source>
        <strain evidence="1 2">MA7-20</strain>
    </source>
</reference>
<dbReference type="Proteomes" id="UP000293719">
    <property type="component" value="Chromosome"/>
</dbReference>
<organism evidence="1 2">
    <name type="scientific">Roseitalea porphyridii</name>
    <dbReference type="NCBI Taxonomy" id="1852022"/>
    <lineage>
        <taxon>Bacteria</taxon>
        <taxon>Pseudomonadati</taxon>
        <taxon>Pseudomonadota</taxon>
        <taxon>Alphaproteobacteria</taxon>
        <taxon>Hyphomicrobiales</taxon>
        <taxon>Ahrensiaceae</taxon>
        <taxon>Roseitalea</taxon>
    </lineage>
</organism>